<dbReference type="SUPFAM" id="SSF46689">
    <property type="entry name" value="Homeodomain-like"/>
    <property type="match status" value="2"/>
</dbReference>
<evidence type="ECO:0000313" key="11">
    <source>
        <dbReference type="EMBL" id="RKP56976.1"/>
    </source>
</evidence>
<dbReference type="CDD" id="cd17536">
    <property type="entry name" value="REC_YesN-like"/>
    <property type="match status" value="1"/>
</dbReference>
<comment type="caution">
    <text evidence="11">The sequence shown here is derived from an EMBL/GenBank/DDBJ whole genome shotgun (WGS) entry which is preliminary data.</text>
</comment>
<keyword evidence="4" id="KW-0902">Two-component regulatory system</keyword>
<dbReference type="PROSITE" id="PS50110">
    <property type="entry name" value="RESPONSE_REGULATORY"/>
    <property type="match status" value="1"/>
</dbReference>
<feature type="modified residue" description="4-aspartylphosphate" evidence="8">
    <location>
        <position position="55"/>
    </location>
</feature>
<dbReference type="PANTHER" id="PTHR42713">
    <property type="entry name" value="HISTIDINE KINASE-RELATED"/>
    <property type="match status" value="1"/>
</dbReference>
<dbReference type="SUPFAM" id="SSF52172">
    <property type="entry name" value="CheY-like"/>
    <property type="match status" value="1"/>
</dbReference>
<comment type="subcellular location">
    <subcellularLocation>
        <location evidence="1">Cytoplasm</location>
    </subcellularLocation>
</comment>
<dbReference type="OrthoDB" id="342399at2"/>
<dbReference type="Gene3D" id="1.10.10.60">
    <property type="entry name" value="Homeodomain-like"/>
    <property type="match status" value="2"/>
</dbReference>
<dbReference type="InterPro" id="IPR051552">
    <property type="entry name" value="HptR"/>
</dbReference>
<evidence type="ECO:0000259" key="10">
    <source>
        <dbReference type="PROSITE" id="PS50110"/>
    </source>
</evidence>
<keyword evidence="3 8" id="KW-0597">Phosphoprotein</keyword>
<dbReference type="InterPro" id="IPR009057">
    <property type="entry name" value="Homeodomain-like_sf"/>
</dbReference>
<evidence type="ECO:0000313" key="12">
    <source>
        <dbReference type="Proteomes" id="UP000282076"/>
    </source>
</evidence>
<dbReference type="Gene3D" id="3.40.50.2300">
    <property type="match status" value="1"/>
</dbReference>
<dbReference type="Pfam" id="PF12833">
    <property type="entry name" value="HTH_18"/>
    <property type="match status" value="1"/>
</dbReference>
<dbReference type="PROSITE" id="PS00041">
    <property type="entry name" value="HTH_ARAC_FAMILY_1"/>
    <property type="match status" value="1"/>
</dbReference>
<evidence type="ECO:0000256" key="5">
    <source>
        <dbReference type="ARBA" id="ARBA00023015"/>
    </source>
</evidence>
<dbReference type="AlphaFoldDB" id="A0A494Y2J9"/>
<name>A0A494Y2J9_9BACL</name>
<dbReference type="GO" id="GO:0000160">
    <property type="term" value="P:phosphorelay signal transduction system"/>
    <property type="evidence" value="ECO:0007669"/>
    <property type="project" value="UniProtKB-KW"/>
</dbReference>
<organism evidence="11 12">
    <name type="scientific">Cohnella endophytica</name>
    <dbReference type="NCBI Taxonomy" id="2419778"/>
    <lineage>
        <taxon>Bacteria</taxon>
        <taxon>Bacillati</taxon>
        <taxon>Bacillota</taxon>
        <taxon>Bacilli</taxon>
        <taxon>Bacillales</taxon>
        <taxon>Paenibacillaceae</taxon>
        <taxon>Cohnella</taxon>
    </lineage>
</organism>
<proteinExistence type="predicted"/>
<evidence type="ECO:0000259" key="9">
    <source>
        <dbReference type="PROSITE" id="PS01124"/>
    </source>
</evidence>
<evidence type="ECO:0000256" key="3">
    <source>
        <dbReference type="ARBA" id="ARBA00022553"/>
    </source>
</evidence>
<dbReference type="InterPro" id="IPR001789">
    <property type="entry name" value="Sig_transdc_resp-reg_receiver"/>
</dbReference>
<accession>A0A494Y2J9</accession>
<evidence type="ECO:0000256" key="7">
    <source>
        <dbReference type="ARBA" id="ARBA00023163"/>
    </source>
</evidence>
<dbReference type="EMBL" id="RBZM01000002">
    <property type="protein sequence ID" value="RKP56976.1"/>
    <property type="molecule type" value="Genomic_DNA"/>
</dbReference>
<dbReference type="PROSITE" id="PS01124">
    <property type="entry name" value="HTH_ARAC_FAMILY_2"/>
    <property type="match status" value="1"/>
</dbReference>
<gene>
    <name evidence="11" type="ORF">D7Z26_03030</name>
</gene>
<dbReference type="SMART" id="SM00448">
    <property type="entry name" value="REC"/>
    <property type="match status" value="1"/>
</dbReference>
<feature type="domain" description="Response regulatory" evidence="10">
    <location>
        <begin position="3"/>
        <end position="120"/>
    </location>
</feature>
<dbReference type="Proteomes" id="UP000282076">
    <property type="component" value="Unassembled WGS sequence"/>
</dbReference>
<keyword evidence="7" id="KW-0804">Transcription</keyword>
<evidence type="ECO:0000256" key="8">
    <source>
        <dbReference type="PROSITE-ProRule" id="PRU00169"/>
    </source>
</evidence>
<dbReference type="Pfam" id="PF00072">
    <property type="entry name" value="Response_reg"/>
    <property type="match status" value="1"/>
</dbReference>
<dbReference type="GO" id="GO:0043565">
    <property type="term" value="F:sequence-specific DNA binding"/>
    <property type="evidence" value="ECO:0007669"/>
    <property type="project" value="InterPro"/>
</dbReference>
<dbReference type="InterPro" id="IPR018060">
    <property type="entry name" value="HTH_AraC"/>
</dbReference>
<dbReference type="GO" id="GO:0003700">
    <property type="term" value="F:DNA-binding transcription factor activity"/>
    <property type="evidence" value="ECO:0007669"/>
    <property type="project" value="InterPro"/>
</dbReference>
<dbReference type="PANTHER" id="PTHR42713:SF3">
    <property type="entry name" value="TRANSCRIPTIONAL REGULATORY PROTEIN HPTR"/>
    <property type="match status" value="1"/>
</dbReference>
<dbReference type="RefSeq" id="WP_120974592.1">
    <property type="nucleotide sequence ID" value="NZ_RBZM01000002.1"/>
</dbReference>
<keyword evidence="6 11" id="KW-0238">DNA-binding</keyword>
<dbReference type="SMART" id="SM00342">
    <property type="entry name" value="HTH_ARAC"/>
    <property type="match status" value="1"/>
</dbReference>
<dbReference type="InterPro" id="IPR018062">
    <property type="entry name" value="HTH_AraC-typ_CS"/>
</dbReference>
<dbReference type="InterPro" id="IPR011006">
    <property type="entry name" value="CheY-like_superfamily"/>
</dbReference>
<evidence type="ECO:0000256" key="6">
    <source>
        <dbReference type="ARBA" id="ARBA00023125"/>
    </source>
</evidence>
<reference evidence="11 12" key="1">
    <citation type="submission" date="2018-10" db="EMBL/GenBank/DDBJ databases">
        <title>Cohnella sp. M2MS4P-1, whole genome shotgun sequence.</title>
        <authorList>
            <person name="Tuo L."/>
        </authorList>
    </citation>
    <scope>NUCLEOTIDE SEQUENCE [LARGE SCALE GENOMIC DNA]</scope>
    <source>
        <strain evidence="11 12">M2MS4P-1</strain>
    </source>
</reference>
<sequence>MYRVLLVDDEPTIREGLSTLIPWQELGYEVIDMAANGQEALQKCNQLRPDLLIVDIRMPGMTGLELIRQIRGLELDMRVLILSGYADFEYAKQAISYRIDGYLLKPVDEDELIGYLDQLRSEMDSARFDKVNRQDEPELRLDSLLAAFLSGEQLPSAAYAQLERKLQWDSFEVMLIKPVTSNEMVPALHTLIKHKLTELFDNRDRGAAFSMPPYVGVLLKGALGDEKQRRSLYKEIWDSCEQPVIDIFAVSGGEAGRLEEIAVSYEIALDRIQNRFFLEKGTISRADRETATHVREDDADSLDELFADAAGTLYLALEVGNSDSVRRFIQHAAEEMVRKGSTEEEIKTRFVQLFSTVLDKLTRDRSEMHSIELRASMVEIYKETRYLALIDRLSAIAEGMAGTVDNGGSDTLIKRVLDFIHRNYAENLKLEKLAELFNYNSAYLGKLFKQVTGEHFNTYLDKVRMEQAKLLIEQGLKVYQVAEKVGYANVDYFHIKFRKYVGTSPTGYKKS</sequence>
<evidence type="ECO:0000256" key="4">
    <source>
        <dbReference type="ARBA" id="ARBA00023012"/>
    </source>
</evidence>
<evidence type="ECO:0000256" key="1">
    <source>
        <dbReference type="ARBA" id="ARBA00004496"/>
    </source>
</evidence>
<dbReference type="GO" id="GO:0005737">
    <property type="term" value="C:cytoplasm"/>
    <property type="evidence" value="ECO:0007669"/>
    <property type="project" value="UniProtKB-SubCell"/>
</dbReference>
<evidence type="ECO:0000256" key="2">
    <source>
        <dbReference type="ARBA" id="ARBA00022490"/>
    </source>
</evidence>
<keyword evidence="12" id="KW-1185">Reference proteome</keyword>
<protein>
    <submittedName>
        <fullName evidence="11">DNA-binding response regulator</fullName>
    </submittedName>
</protein>
<feature type="domain" description="HTH araC/xylS-type" evidence="9">
    <location>
        <begin position="414"/>
        <end position="511"/>
    </location>
</feature>
<keyword evidence="2" id="KW-0963">Cytoplasm</keyword>
<keyword evidence="5" id="KW-0805">Transcription regulation</keyword>